<evidence type="ECO:0000256" key="4">
    <source>
        <dbReference type="ARBA" id="ARBA00023242"/>
    </source>
</evidence>
<dbReference type="InterPro" id="IPR050781">
    <property type="entry name" value="CWC22_splicing_factor"/>
</dbReference>
<evidence type="ECO:0000259" key="6">
    <source>
        <dbReference type="PROSITE" id="PS51253"/>
    </source>
</evidence>
<feature type="domain" description="MI" evidence="7">
    <location>
        <begin position="575"/>
        <end position="691"/>
    </location>
</feature>
<dbReference type="PROSITE" id="PS51366">
    <property type="entry name" value="MI"/>
    <property type="match status" value="1"/>
</dbReference>
<keyword evidence="4" id="KW-0539">Nucleus</keyword>
<dbReference type="GO" id="GO:0042274">
    <property type="term" value="P:ribosomal small subunit biogenesis"/>
    <property type="evidence" value="ECO:0007669"/>
    <property type="project" value="TreeGrafter"/>
</dbReference>
<comment type="caution">
    <text evidence="8">The sequence shown here is derived from an EMBL/GenBank/DDBJ whole genome shotgun (WGS) entry which is preliminary data.</text>
</comment>
<dbReference type="Pfam" id="PF03221">
    <property type="entry name" value="HTH_Tnp_Tc5"/>
    <property type="match status" value="2"/>
</dbReference>
<organism evidence="8 9">
    <name type="scientific">Allacma fusca</name>
    <dbReference type="NCBI Taxonomy" id="39272"/>
    <lineage>
        <taxon>Eukaryota</taxon>
        <taxon>Metazoa</taxon>
        <taxon>Ecdysozoa</taxon>
        <taxon>Arthropoda</taxon>
        <taxon>Hexapoda</taxon>
        <taxon>Collembola</taxon>
        <taxon>Symphypleona</taxon>
        <taxon>Sminthuridae</taxon>
        <taxon>Allacma</taxon>
    </lineage>
</organism>
<dbReference type="SMART" id="SM00543">
    <property type="entry name" value="MIF4G"/>
    <property type="match status" value="1"/>
</dbReference>
<feature type="region of interest" description="Disordered" evidence="5">
    <location>
        <begin position="848"/>
        <end position="873"/>
    </location>
</feature>
<dbReference type="FunFam" id="1.25.40.180:FF:000032">
    <property type="entry name" value="Nucleolar MIF4G domain-containing protein 1"/>
    <property type="match status" value="1"/>
</dbReference>
<dbReference type="PROSITE" id="PS51253">
    <property type="entry name" value="HTH_CENPB"/>
    <property type="match status" value="2"/>
</dbReference>
<gene>
    <name evidence="8" type="ORF">AFUS01_LOCUS17332</name>
</gene>
<dbReference type="InterPro" id="IPR004875">
    <property type="entry name" value="DDE_SF_endonuclease_dom"/>
</dbReference>
<dbReference type="EMBL" id="CAJVCH010165075">
    <property type="protein sequence ID" value="CAG7728563.1"/>
    <property type="molecule type" value="Genomic_DNA"/>
</dbReference>
<dbReference type="OrthoDB" id="10260961at2759"/>
<evidence type="ECO:0008006" key="10">
    <source>
        <dbReference type="Google" id="ProtNLM"/>
    </source>
</evidence>
<dbReference type="Pfam" id="PF02854">
    <property type="entry name" value="MIF4G"/>
    <property type="match status" value="1"/>
</dbReference>
<keyword evidence="9" id="KW-1185">Reference proteome</keyword>
<feature type="compositionally biased region" description="Acidic residues" evidence="5">
    <location>
        <begin position="136"/>
        <end position="213"/>
    </location>
</feature>
<dbReference type="SMART" id="SM00674">
    <property type="entry name" value="CENPB"/>
    <property type="match status" value="2"/>
</dbReference>
<dbReference type="GO" id="GO:0003723">
    <property type="term" value="F:RNA binding"/>
    <property type="evidence" value="ECO:0007669"/>
    <property type="project" value="InterPro"/>
</dbReference>
<dbReference type="GO" id="GO:0005730">
    <property type="term" value="C:nucleolus"/>
    <property type="evidence" value="ECO:0007669"/>
    <property type="project" value="UniProtKB-SubCell"/>
</dbReference>
<feature type="region of interest" description="Disordered" evidence="5">
    <location>
        <begin position="1"/>
        <end position="79"/>
    </location>
</feature>
<dbReference type="PANTHER" id="PTHR18034:SF4">
    <property type="entry name" value="NUCLEOLAR MIF4G DOMAIN-CONTAINING PROTEIN 1"/>
    <property type="match status" value="1"/>
</dbReference>
<evidence type="ECO:0000256" key="5">
    <source>
        <dbReference type="SAM" id="MobiDB-lite"/>
    </source>
</evidence>
<feature type="compositionally biased region" description="Low complexity" evidence="5">
    <location>
        <begin position="126"/>
        <end position="135"/>
    </location>
</feature>
<evidence type="ECO:0000256" key="1">
    <source>
        <dbReference type="ARBA" id="ARBA00004604"/>
    </source>
</evidence>
<evidence type="ECO:0000259" key="7">
    <source>
        <dbReference type="PROSITE" id="PS51366"/>
    </source>
</evidence>
<feature type="domain" description="HTH CENPB-type" evidence="6">
    <location>
        <begin position="894"/>
        <end position="962"/>
    </location>
</feature>
<dbReference type="InterPro" id="IPR006600">
    <property type="entry name" value="HTH_CenpB_DNA-bd_dom"/>
</dbReference>
<dbReference type="PANTHER" id="PTHR18034">
    <property type="entry name" value="CELL CYCLE CONTROL PROTEIN CWF22-RELATED"/>
    <property type="match status" value="1"/>
</dbReference>
<keyword evidence="3" id="KW-0238">DNA-binding</keyword>
<dbReference type="SMART" id="SM00544">
    <property type="entry name" value="MA3"/>
    <property type="match status" value="1"/>
</dbReference>
<evidence type="ECO:0000313" key="8">
    <source>
        <dbReference type="EMBL" id="CAG7728563.1"/>
    </source>
</evidence>
<feature type="region of interest" description="Disordered" evidence="5">
    <location>
        <begin position="116"/>
        <end position="225"/>
    </location>
</feature>
<sequence length="1278" mass="147132">MRRSKKEDIAEKDQVVKNPKPNKQKKGGGSAKKAKRKDSNFKRKNIESEFRKEEEELKRGMEESRRKRFIEDNEEEDRHIRQLEKKLRLNKKAIIPESFRTDGLDYLLEVCTSSKDKKKTLKSGKKSMTTEYSDPGSEDSEGGELGEDEEGMNEDFNSDLDQDDSDGEMDFSGDEDEEGDEEDAEIEVGSADELENEDDLVDSDVGEESEEVTEEHGDSGKIKAKKSNSKELWEDIYGRLRNKAGDIINEKTMMPEASVVAKYVPPARRGNQSSREKITRSLKGFLNRLAETNMHSIAQQIEELYMSNSRNEMNECLLDLFYLSLMPIAAMPERIILEHCMLIAILHANVGSEIGAFFIQNFVQKFRTMYDEVDSLEETKELQNLSVLISSLYHFKIVGSGLIFDILDFMAKNFNSKDIELILMILRSVGFRLRKDDPVKLKNLVVLLQQQASEKSKDQSDSRVKFMLEVLLAIKNNNMSKIPNYDPTYGEHLLKMIKQHFHKGNYVTELFVGMQDLLDAETKGRWWIVGSAWSNDTLQAKTDNSEVNTTPVSKEQTKMNAELLAKAKRFGMNTDTRRNIFSVIMTAEDYLDAFEKLMHLGLKNQLEREIIHVIVYCCLHEKKYNPYYALILSRLCATDRRFMLTLQFSLWDRLKDLVRISNQQLENISQLLTDLIIEKSLAITILKVVEFGDLKKQSLKLLKTILTGVLLQENKENIQDIFSKIALSEKLHIFRESLRLFMGHFLLKSSISIDGENVESNLDAKSVKRLEERVKIAERAMHLGMGRLDQAVHIEFHIFPKYAQSFKLEVVSYAKELGQRSTSRLFCISQKRIHEWLKLSARTNSNHAPTNVIAGTKPDHSSKTVPEASTTGTNVKKRSSNFLVDADTPLKKISPQSAKQIVDLNVEKEVHEWVQSLDVYPSSTEIRTKALELYREKGHDKIKCSYGWYRRWSERFKEGISSHETSDPIVLAWLLEQYDNNVLVTYSSLQSFAQRTLVTIKPDFKASPGWATRFFKRHHIFLNWDGYNEKKLPEELHRKVEEFWSRTSQISWKDFQTQQIGCMDEIPLSFTASKVKDNIESGVKASRLKKVSVKNGDATVILALRADGQILPPMVVVKAQKSSSLNQVYSINDNPVVVYYSKTTEPSVNALEKWMDLIWLKNVKVPNVLFWDSYDLHQTIARKMQNNDVKNIIFPPGCSCKLQPINAYAKLTFQKLIDTYWEDYLKKNNRDLKLKLPSTNEMVEWISQAYETMRMDVHKTKLKDSFKKVKLLPDGLGG</sequence>
<feature type="compositionally biased region" description="Polar residues" evidence="5">
    <location>
        <begin position="863"/>
        <end position="873"/>
    </location>
</feature>
<feature type="compositionally biased region" description="Basic and acidic residues" evidence="5">
    <location>
        <begin position="1"/>
        <end position="15"/>
    </location>
</feature>
<evidence type="ECO:0000256" key="2">
    <source>
        <dbReference type="ARBA" id="ARBA00006856"/>
    </source>
</evidence>
<name>A0A8J2K2W1_9HEXA</name>
<feature type="compositionally biased region" description="Basic residues" evidence="5">
    <location>
        <begin position="20"/>
        <end position="36"/>
    </location>
</feature>
<dbReference type="Proteomes" id="UP000708208">
    <property type="component" value="Unassembled WGS sequence"/>
</dbReference>
<dbReference type="AlphaFoldDB" id="A0A8J2K2W1"/>
<evidence type="ECO:0000256" key="3">
    <source>
        <dbReference type="ARBA" id="ARBA00023125"/>
    </source>
</evidence>
<dbReference type="GO" id="GO:0003677">
    <property type="term" value="F:DNA binding"/>
    <property type="evidence" value="ECO:0007669"/>
    <property type="project" value="UniProtKB-KW"/>
</dbReference>
<accession>A0A8J2K2W1</accession>
<dbReference type="Pfam" id="PF02847">
    <property type="entry name" value="MA3"/>
    <property type="match status" value="1"/>
</dbReference>
<dbReference type="InterPro" id="IPR003890">
    <property type="entry name" value="MIF4G-like_typ-3"/>
</dbReference>
<dbReference type="InterPro" id="IPR003891">
    <property type="entry name" value="Initiation_fac_eIF4g_MI"/>
</dbReference>
<proteinExistence type="inferred from homology"/>
<reference evidence="8" key="1">
    <citation type="submission" date="2021-06" db="EMBL/GenBank/DDBJ databases">
        <authorList>
            <person name="Hodson N. C."/>
            <person name="Mongue J. A."/>
            <person name="Jaron S. K."/>
        </authorList>
    </citation>
    <scope>NUCLEOTIDE SEQUENCE</scope>
</reference>
<evidence type="ECO:0000313" key="9">
    <source>
        <dbReference type="Proteomes" id="UP000708208"/>
    </source>
</evidence>
<feature type="domain" description="HTH CENPB-type" evidence="6">
    <location>
        <begin position="954"/>
        <end position="1024"/>
    </location>
</feature>
<feature type="compositionally biased region" description="Basic residues" evidence="5">
    <location>
        <begin position="116"/>
        <end position="125"/>
    </location>
</feature>
<dbReference type="Pfam" id="PF03184">
    <property type="entry name" value="DDE_1"/>
    <property type="match status" value="1"/>
</dbReference>
<feature type="compositionally biased region" description="Basic and acidic residues" evidence="5">
    <location>
        <begin position="37"/>
        <end position="79"/>
    </location>
</feature>
<comment type="subcellular location">
    <subcellularLocation>
        <location evidence="1">Nucleus</location>
        <location evidence="1">Nucleolus</location>
    </subcellularLocation>
</comment>
<comment type="similarity">
    <text evidence="2">Belongs to the CWC22 family.</text>
</comment>
<protein>
    <recommendedName>
        <fullName evidence="10">Nucleolar MIF4G domain-containing protein 1</fullName>
    </recommendedName>
</protein>